<sequence>MKLKKFVLFVTLQSFCAFASAGDIAYGTIDAVKVYDFEGQTVTKIIFSSDSSAQFEPSCNRTALITPSIHGEETDRLISIALAGYMAGKKVRAHSRTEGSCEVGLLSLSETYM</sequence>
<feature type="signal peptide" evidence="1">
    <location>
        <begin position="1"/>
        <end position="19"/>
    </location>
</feature>
<dbReference type="EMBL" id="JBGMEK010000114">
    <property type="protein sequence ID" value="MFA0813625.1"/>
    <property type="molecule type" value="Genomic_DNA"/>
</dbReference>
<organism evidence="2 3">
    <name type="scientific">Microbulbifer epialgicus</name>
    <dbReference type="NCBI Taxonomy" id="393907"/>
    <lineage>
        <taxon>Bacteria</taxon>
        <taxon>Pseudomonadati</taxon>
        <taxon>Pseudomonadota</taxon>
        <taxon>Gammaproteobacteria</taxon>
        <taxon>Cellvibrionales</taxon>
        <taxon>Microbulbiferaceae</taxon>
        <taxon>Microbulbifer</taxon>
    </lineage>
</organism>
<accession>A0ABV4P7F8</accession>
<dbReference type="RefSeq" id="WP_371841439.1">
    <property type="nucleotide sequence ID" value="NZ_JBGMEK010000114.1"/>
</dbReference>
<reference evidence="2 3" key="1">
    <citation type="submission" date="2024-08" db="EMBL/GenBank/DDBJ databases">
        <authorList>
            <person name="Ishaq N."/>
        </authorList>
    </citation>
    <scope>NUCLEOTIDE SEQUENCE [LARGE SCALE GENOMIC DNA]</scope>
    <source>
        <strain evidence="2 3">DSM 18651</strain>
    </source>
</reference>
<proteinExistence type="predicted"/>
<feature type="chain" id="PRO_5046043849" evidence="1">
    <location>
        <begin position="20"/>
        <end position="113"/>
    </location>
</feature>
<evidence type="ECO:0000256" key="1">
    <source>
        <dbReference type="SAM" id="SignalP"/>
    </source>
</evidence>
<dbReference type="Proteomes" id="UP001569428">
    <property type="component" value="Unassembled WGS sequence"/>
</dbReference>
<comment type="caution">
    <text evidence="2">The sequence shown here is derived from an EMBL/GenBank/DDBJ whole genome shotgun (WGS) entry which is preliminary data.</text>
</comment>
<gene>
    <name evidence="2" type="ORF">ACCI49_22305</name>
</gene>
<keyword evidence="3" id="KW-1185">Reference proteome</keyword>
<evidence type="ECO:0000313" key="2">
    <source>
        <dbReference type="EMBL" id="MFA0813625.1"/>
    </source>
</evidence>
<evidence type="ECO:0000313" key="3">
    <source>
        <dbReference type="Proteomes" id="UP001569428"/>
    </source>
</evidence>
<keyword evidence="1" id="KW-0732">Signal</keyword>
<protein>
    <submittedName>
        <fullName evidence="2">Uncharacterized protein</fullName>
    </submittedName>
</protein>
<name>A0ABV4P7F8_9GAMM</name>